<evidence type="ECO:0000313" key="1">
    <source>
        <dbReference type="EMBL" id="KPU74863.1"/>
    </source>
</evidence>
<gene>
    <name evidence="1" type="primary">Dana\GF27628</name>
    <name evidence="1" type="ORF">GF27628</name>
</gene>
<sequence length="55" mass="6117">MGVDSVIMGMLHRGRLNTQANVCRKHLNLIFIQFAGLKAADYGCYPSRVPFGHVL</sequence>
<dbReference type="eggNOG" id="KOG0450">
    <property type="taxonomic scope" value="Eukaryota"/>
</dbReference>
<dbReference type="STRING" id="7217.A0A0P8XJ00"/>
<dbReference type="eggNOG" id="KOG4822">
    <property type="taxonomic scope" value="Eukaryota"/>
</dbReference>
<protein>
    <submittedName>
        <fullName evidence="1">Uncharacterized protein</fullName>
    </submittedName>
</protein>
<dbReference type="Proteomes" id="UP000007801">
    <property type="component" value="Unassembled WGS sequence"/>
</dbReference>
<dbReference type="Gene3D" id="3.40.50.970">
    <property type="match status" value="1"/>
</dbReference>
<proteinExistence type="predicted"/>
<dbReference type="InParanoid" id="A0A0P8XJ00"/>
<dbReference type="AlphaFoldDB" id="A0A0P8XJ00"/>
<keyword evidence="2" id="KW-1185">Reference proteome</keyword>
<reference evidence="1 2" key="1">
    <citation type="journal article" date="2007" name="Nature">
        <title>Evolution of genes and genomes on the Drosophila phylogeny.</title>
        <authorList>
            <consortium name="Drosophila 12 Genomes Consortium"/>
            <person name="Clark A.G."/>
            <person name="Eisen M.B."/>
            <person name="Smith D.R."/>
            <person name="Bergman C.M."/>
            <person name="Oliver B."/>
            <person name="Markow T.A."/>
            <person name="Kaufman T.C."/>
            <person name="Kellis M."/>
            <person name="Gelbart W."/>
            <person name="Iyer V.N."/>
            <person name="Pollard D.A."/>
            <person name="Sackton T.B."/>
            <person name="Larracuente A.M."/>
            <person name="Singh N.D."/>
            <person name="Abad J.P."/>
            <person name="Abt D.N."/>
            <person name="Adryan B."/>
            <person name="Aguade M."/>
            <person name="Akashi H."/>
            <person name="Anderson W.W."/>
            <person name="Aquadro C.F."/>
            <person name="Ardell D.H."/>
            <person name="Arguello R."/>
            <person name="Artieri C.G."/>
            <person name="Barbash D.A."/>
            <person name="Barker D."/>
            <person name="Barsanti P."/>
            <person name="Batterham P."/>
            <person name="Batzoglou S."/>
            <person name="Begun D."/>
            <person name="Bhutkar A."/>
            <person name="Blanco E."/>
            <person name="Bosak S.A."/>
            <person name="Bradley R.K."/>
            <person name="Brand A.D."/>
            <person name="Brent M.R."/>
            <person name="Brooks A.N."/>
            <person name="Brown R.H."/>
            <person name="Butlin R.K."/>
            <person name="Caggese C."/>
            <person name="Calvi B.R."/>
            <person name="Bernardo de Carvalho A."/>
            <person name="Caspi A."/>
            <person name="Castrezana S."/>
            <person name="Celniker S.E."/>
            <person name="Chang J.L."/>
            <person name="Chapple C."/>
            <person name="Chatterji S."/>
            <person name="Chinwalla A."/>
            <person name="Civetta A."/>
            <person name="Clifton S.W."/>
            <person name="Comeron J.M."/>
            <person name="Costello J.C."/>
            <person name="Coyne J.A."/>
            <person name="Daub J."/>
            <person name="David R.G."/>
            <person name="Delcher A.L."/>
            <person name="Delehaunty K."/>
            <person name="Do C.B."/>
            <person name="Ebling H."/>
            <person name="Edwards K."/>
            <person name="Eickbush T."/>
            <person name="Evans J.D."/>
            <person name="Filipski A."/>
            <person name="Findeiss S."/>
            <person name="Freyhult E."/>
            <person name="Fulton L."/>
            <person name="Fulton R."/>
            <person name="Garcia A.C."/>
            <person name="Gardiner A."/>
            <person name="Garfield D.A."/>
            <person name="Garvin B.E."/>
            <person name="Gibson G."/>
            <person name="Gilbert D."/>
            <person name="Gnerre S."/>
            <person name="Godfrey J."/>
            <person name="Good R."/>
            <person name="Gotea V."/>
            <person name="Gravely B."/>
            <person name="Greenberg A.J."/>
            <person name="Griffiths-Jones S."/>
            <person name="Gross S."/>
            <person name="Guigo R."/>
            <person name="Gustafson E.A."/>
            <person name="Haerty W."/>
            <person name="Hahn M.W."/>
            <person name="Halligan D.L."/>
            <person name="Halpern A.L."/>
            <person name="Halter G.M."/>
            <person name="Han M.V."/>
            <person name="Heger A."/>
            <person name="Hillier L."/>
            <person name="Hinrichs A.S."/>
            <person name="Holmes I."/>
            <person name="Hoskins R.A."/>
            <person name="Hubisz M.J."/>
            <person name="Hultmark D."/>
            <person name="Huntley M.A."/>
            <person name="Jaffe D.B."/>
            <person name="Jagadeeshan S."/>
            <person name="Jeck W.R."/>
            <person name="Johnson J."/>
            <person name="Jones C.D."/>
            <person name="Jordan W.C."/>
            <person name="Karpen G.H."/>
            <person name="Kataoka E."/>
            <person name="Keightley P.D."/>
            <person name="Kheradpour P."/>
            <person name="Kirkness E.F."/>
            <person name="Koerich L.B."/>
            <person name="Kristiansen K."/>
            <person name="Kudrna D."/>
            <person name="Kulathinal R.J."/>
            <person name="Kumar S."/>
            <person name="Kwok R."/>
            <person name="Lander E."/>
            <person name="Langley C.H."/>
            <person name="Lapoint R."/>
            <person name="Lazzaro B.P."/>
            <person name="Lee S.J."/>
            <person name="Levesque L."/>
            <person name="Li R."/>
            <person name="Lin C.F."/>
            <person name="Lin M.F."/>
            <person name="Lindblad-Toh K."/>
            <person name="Llopart A."/>
            <person name="Long M."/>
            <person name="Low L."/>
            <person name="Lozovsky E."/>
            <person name="Lu J."/>
            <person name="Luo M."/>
            <person name="Machado C.A."/>
            <person name="Makalowski W."/>
            <person name="Marzo M."/>
            <person name="Matsuda M."/>
            <person name="Matzkin L."/>
            <person name="McAllister B."/>
            <person name="McBride C.S."/>
            <person name="McKernan B."/>
            <person name="McKernan K."/>
            <person name="Mendez-Lago M."/>
            <person name="Minx P."/>
            <person name="Mollenhauer M.U."/>
            <person name="Montooth K."/>
            <person name="Mount S.M."/>
            <person name="Mu X."/>
            <person name="Myers E."/>
            <person name="Negre B."/>
            <person name="Newfeld S."/>
            <person name="Nielsen R."/>
            <person name="Noor M.A."/>
            <person name="O'Grady P."/>
            <person name="Pachter L."/>
            <person name="Papaceit M."/>
            <person name="Parisi M.J."/>
            <person name="Parisi M."/>
            <person name="Parts L."/>
            <person name="Pedersen J.S."/>
            <person name="Pesole G."/>
            <person name="Phillippy A.M."/>
            <person name="Ponting C.P."/>
            <person name="Pop M."/>
            <person name="Porcelli D."/>
            <person name="Powell J.R."/>
            <person name="Prohaska S."/>
            <person name="Pruitt K."/>
            <person name="Puig M."/>
            <person name="Quesneville H."/>
            <person name="Ram K.R."/>
            <person name="Rand D."/>
            <person name="Rasmussen M.D."/>
            <person name="Reed L.K."/>
            <person name="Reenan R."/>
            <person name="Reily A."/>
            <person name="Remington K.A."/>
            <person name="Rieger T.T."/>
            <person name="Ritchie M.G."/>
            <person name="Robin C."/>
            <person name="Rogers Y.H."/>
            <person name="Rohde C."/>
            <person name="Rozas J."/>
            <person name="Rubenfield M.J."/>
            <person name="Ruiz A."/>
            <person name="Russo S."/>
            <person name="Salzberg S.L."/>
            <person name="Sanchez-Gracia A."/>
            <person name="Saranga D.J."/>
            <person name="Sato H."/>
            <person name="Schaeffer S.W."/>
            <person name="Schatz M.C."/>
            <person name="Schlenke T."/>
            <person name="Schwartz R."/>
            <person name="Segarra C."/>
            <person name="Singh R.S."/>
            <person name="Sirot L."/>
            <person name="Sirota M."/>
            <person name="Sisneros N.B."/>
            <person name="Smith C.D."/>
            <person name="Smith T.F."/>
            <person name="Spieth J."/>
            <person name="Stage D.E."/>
            <person name="Stark A."/>
            <person name="Stephan W."/>
            <person name="Strausberg R.L."/>
            <person name="Strempel S."/>
            <person name="Sturgill D."/>
            <person name="Sutton G."/>
            <person name="Sutton G.G."/>
            <person name="Tao W."/>
            <person name="Teichmann S."/>
            <person name="Tobari Y.N."/>
            <person name="Tomimura Y."/>
            <person name="Tsolas J.M."/>
            <person name="Valente V.L."/>
            <person name="Venter E."/>
            <person name="Venter J.C."/>
            <person name="Vicario S."/>
            <person name="Vieira F.G."/>
            <person name="Vilella A.J."/>
            <person name="Villasante A."/>
            <person name="Walenz B."/>
            <person name="Wang J."/>
            <person name="Wasserman M."/>
            <person name="Watts T."/>
            <person name="Wilson D."/>
            <person name="Wilson R.K."/>
            <person name="Wing R.A."/>
            <person name="Wolfner M.F."/>
            <person name="Wong A."/>
            <person name="Wong G.K."/>
            <person name="Wu C.I."/>
            <person name="Wu G."/>
            <person name="Yamamoto D."/>
            <person name="Yang H.P."/>
            <person name="Yang S.P."/>
            <person name="Yorke J.A."/>
            <person name="Yoshida K."/>
            <person name="Zdobnov E."/>
            <person name="Zhang P."/>
            <person name="Zhang Y."/>
            <person name="Zimin A.V."/>
            <person name="Baldwin J."/>
            <person name="Abdouelleil A."/>
            <person name="Abdulkadir J."/>
            <person name="Abebe A."/>
            <person name="Abera B."/>
            <person name="Abreu J."/>
            <person name="Acer S.C."/>
            <person name="Aftuck L."/>
            <person name="Alexander A."/>
            <person name="An P."/>
            <person name="Anderson E."/>
            <person name="Anderson S."/>
            <person name="Arachi H."/>
            <person name="Azer M."/>
            <person name="Bachantsang P."/>
            <person name="Barry A."/>
            <person name="Bayul T."/>
            <person name="Berlin A."/>
            <person name="Bessette D."/>
            <person name="Bloom T."/>
            <person name="Blye J."/>
            <person name="Boguslavskiy L."/>
            <person name="Bonnet C."/>
            <person name="Boukhgalter B."/>
            <person name="Bourzgui I."/>
            <person name="Brown A."/>
            <person name="Cahill P."/>
            <person name="Channer S."/>
            <person name="Cheshatsang Y."/>
            <person name="Chuda L."/>
            <person name="Citroen M."/>
            <person name="Collymore A."/>
            <person name="Cooke P."/>
            <person name="Costello M."/>
            <person name="D'Aco K."/>
            <person name="Daza R."/>
            <person name="De Haan G."/>
            <person name="DeGray S."/>
            <person name="DeMaso C."/>
            <person name="Dhargay N."/>
            <person name="Dooley K."/>
            <person name="Dooley E."/>
            <person name="Doricent M."/>
            <person name="Dorje P."/>
            <person name="Dorjee K."/>
            <person name="Dupes A."/>
            <person name="Elong R."/>
            <person name="Falk J."/>
            <person name="Farina A."/>
            <person name="Faro S."/>
            <person name="Ferguson D."/>
            <person name="Fisher S."/>
            <person name="Foley C.D."/>
            <person name="Franke A."/>
            <person name="Friedrich D."/>
            <person name="Gadbois L."/>
            <person name="Gearin G."/>
            <person name="Gearin C.R."/>
            <person name="Giannoukos G."/>
            <person name="Goode T."/>
            <person name="Graham J."/>
            <person name="Grandbois E."/>
            <person name="Grewal S."/>
            <person name="Gyaltsen K."/>
            <person name="Hafez N."/>
            <person name="Hagos B."/>
            <person name="Hall J."/>
            <person name="Henson C."/>
            <person name="Hollinger A."/>
            <person name="Honan T."/>
            <person name="Huard M.D."/>
            <person name="Hughes L."/>
            <person name="Hurhula B."/>
            <person name="Husby M.E."/>
            <person name="Kamat A."/>
            <person name="Kanga B."/>
            <person name="Kashin S."/>
            <person name="Khazanovich D."/>
            <person name="Kisner P."/>
            <person name="Lance K."/>
            <person name="Lara M."/>
            <person name="Lee W."/>
            <person name="Lennon N."/>
            <person name="Letendre F."/>
            <person name="LeVine R."/>
            <person name="Lipovsky A."/>
            <person name="Liu X."/>
            <person name="Liu J."/>
            <person name="Liu S."/>
            <person name="Lokyitsang T."/>
            <person name="Lokyitsang Y."/>
            <person name="Lubonja R."/>
            <person name="Lui A."/>
            <person name="MacDonald P."/>
            <person name="Magnisalis V."/>
            <person name="Maru K."/>
            <person name="Matthews C."/>
            <person name="McCusker W."/>
            <person name="McDonough S."/>
            <person name="Mehta T."/>
            <person name="Meldrim J."/>
            <person name="Meneus L."/>
            <person name="Mihai O."/>
            <person name="Mihalev A."/>
            <person name="Mihova T."/>
            <person name="Mittelman R."/>
            <person name="Mlenga V."/>
            <person name="Montmayeur A."/>
            <person name="Mulrain L."/>
            <person name="Navidi A."/>
            <person name="Naylor J."/>
            <person name="Negash T."/>
            <person name="Nguyen T."/>
            <person name="Nguyen N."/>
            <person name="Nicol R."/>
            <person name="Norbu C."/>
            <person name="Norbu N."/>
            <person name="Novod N."/>
            <person name="O'Neill B."/>
            <person name="Osman S."/>
            <person name="Markiewicz E."/>
            <person name="Oyono O.L."/>
            <person name="Patti C."/>
            <person name="Phunkhang P."/>
            <person name="Pierre F."/>
            <person name="Priest M."/>
            <person name="Raghuraman S."/>
            <person name="Rege F."/>
            <person name="Reyes R."/>
            <person name="Rise C."/>
            <person name="Rogov P."/>
            <person name="Ross K."/>
            <person name="Ryan E."/>
            <person name="Settipalli S."/>
            <person name="Shea T."/>
            <person name="Sherpa N."/>
            <person name="Shi L."/>
            <person name="Shih D."/>
            <person name="Sparrow T."/>
            <person name="Spaulding J."/>
            <person name="Stalker J."/>
            <person name="Stange-Thomann N."/>
            <person name="Stavropoulos S."/>
            <person name="Stone C."/>
            <person name="Strader C."/>
            <person name="Tesfaye S."/>
            <person name="Thomson T."/>
            <person name="Thoulutsang Y."/>
            <person name="Thoulutsang D."/>
            <person name="Topham K."/>
            <person name="Topping I."/>
            <person name="Tsamla T."/>
            <person name="Vassiliev H."/>
            <person name="Vo A."/>
            <person name="Wangchuk T."/>
            <person name="Wangdi T."/>
            <person name="Weiand M."/>
            <person name="Wilkinson J."/>
            <person name="Wilson A."/>
            <person name="Yadav S."/>
            <person name="Young G."/>
            <person name="Yu Q."/>
            <person name="Zembek L."/>
            <person name="Zhong D."/>
            <person name="Zimmer A."/>
            <person name="Zwirko Z."/>
            <person name="Jaffe D.B."/>
            <person name="Alvarez P."/>
            <person name="Brockman W."/>
            <person name="Butler J."/>
            <person name="Chin C."/>
            <person name="Gnerre S."/>
            <person name="Grabherr M."/>
            <person name="Kleber M."/>
            <person name="Mauceli E."/>
            <person name="MacCallum I."/>
        </authorList>
    </citation>
    <scope>NUCLEOTIDE SEQUENCE [LARGE SCALE GENOMIC DNA]</scope>
    <source>
        <strain evidence="2">Tucson 14024-0371.13</strain>
    </source>
</reference>
<evidence type="ECO:0000313" key="2">
    <source>
        <dbReference type="Proteomes" id="UP000007801"/>
    </source>
</evidence>
<dbReference type="EMBL" id="CH902627">
    <property type="protein sequence ID" value="KPU74863.1"/>
    <property type="molecule type" value="Genomic_DNA"/>
</dbReference>
<name>A0A0P8XJ00_DROAN</name>
<accession>A0A0P8XJ00</accession>
<organism evidence="1 2">
    <name type="scientific">Drosophila ananassae</name>
    <name type="common">Fruit fly</name>
    <dbReference type="NCBI Taxonomy" id="7217"/>
    <lineage>
        <taxon>Eukaryota</taxon>
        <taxon>Metazoa</taxon>
        <taxon>Ecdysozoa</taxon>
        <taxon>Arthropoda</taxon>
        <taxon>Hexapoda</taxon>
        <taxon>Insecta</taxon>
        <taxon>Pterygota</taxon>
        <taxon>Neoptera</taxon>
        <taxon>Endopterygota</taxon>
        <taxon>Diptera</taxon>
        <taxon>Brachycera</taxon>
        <taxon>Muscomorpha</taxon>
        <taxon>Ephydroidea</taxon>
        <taxon>Drosophilidae</taxon>
        <taxon>Drosophila</taxon>
        <taxon>Sophophora</taxon>
    </lineage>
</organism>
<dbReference type="SMR" id="A0A0P8XJ00"/>